<dbReference type="Gene3D" id="3.30.420.10">
    <property type="entry name" value="Ribonuclease H-like superfamily/Ribonuclease H"/>
    <property type="match status" value="1"/>
</dbReference>
<dbReference type="PANTHER" id="PTHR46889:SF4">
    <property type="entry name" value="TRANSPOSASE INSO FOR INSERTION SEQUENCE ELEMENT IS911B-RELATED"/>
    <property type="match status" value="1"/>
</dbReference>
<dbReference type="InterPro" id="IPR050900">
    <property type="entry name" value="Transposase_IS3/IS150/IS904"/>
</dbReference>
<dbReference type="PROSITE" id="PS50994">
    <property type="entry name" value="INTEGRASE"/>
    <property type="match status" value="1"/>
</dbReference>
<dbReference type="Pfam" id="PF13276">
    <property type="entry name" value="HTH_21"/>
    <property type="match status" value="1"/>
</dbReference>
<dbReference type="EMBL" id="JMPI01000006">
    <property type="protein sequence ID" value="KFC84652.1"/>
    <property type="molecule type" value="Genomic_DNA"/>
</dbReference>
<name>A0A085GLQ7_9ENTR</name>
<dbReference type="GO" id="GO:0003676">
    <property type="term" value="F:nucleic acid binding"/>
    <property type="evidence" value="ECO:0007669"/>
    <property type="project" value="InterPro"/>
</dbReference>
<dbReference type="NCBIfam" id="NF033516">
    <property type="entry name" value="transpos_IS3"/>
    <property type="match status" value="1"/>
</dbReference>
<dbReference type="InterPro" id="IPR001584">
    <property type="entry name" value="Integrase_cat-core"/>
</dbReference>
<dbReference type="InterPro" id="IPR025948">
    <property type="entry name" value="HTH-like_dom"/>
</dbReference>
<sequence>MREKVKVIDELRQHYPFDELLEIASIPRSTFYYHLKALKLPEKYAELKCRIREIYDDNYGRYGYRRITMALKREVCVINHKVIQRLMNVMTLKAAIRVKRYSSWRGQRGETVDNLLQRNFKASRPNEKWVTDVTEFAVNGRKLYLSPILDLFNNEVISYSISERPTMPMIDEMLLKAFARMDADSNPVLHSDQGWQYRHRWYQYQLREFGVLQSMSRKGKCLDNACAECFFGTLKSECFYTRKFNDVDELKVALEDYIRYYNTRRISLKFNGLSPLEYRLQTYPLRIYTNDFIKEVVWKTFR</sequence>
<proteinExistence type="predicted"/>
<reference evidence="2 3" key="1">
    <citation type="submission" date="2014-05" db="EMBL/GenBank/DDBJ databases">
        <title>ATOL: Assembling a taxonomically balanced genome-scale reconstruction of the evolutionary history of the Enterobacteriaceae.</title>
        <authorList>
            <person name="Plunkett G.III."/>
            <person name="Neeno-Eckwall E.C."/>
            <person name="Glasner J.D."/>
            <person name="Perna N.T."/>
        </authorList>
    </citation>
    <scope>NUCLEOTIDE SEQUENCE [LARGE SCALE GENOMIC DNA]</scope>
    <source>
        <strain evidence="2 3">ATCC 33320</strain>
    </source>
</reference>
<feature type="domain" description="Integrase catalytic" evidence="1">
    <location>
        <begin position="121"/>
        <end position="283"/>
    </location>
</feature>
<dbReference type="InterPro" id="IPR036397">
    <property type="entry name" value="RNaseH_sf"/>
</dbReference>
<dbReference type="PANTHER" id="PTHR46889">
    <property type="entry name" value="TRANSPOSASE INSF FOR INSERTION SEQUENCE IS3B-RELATED"/>
    <property type="match status" value="1"/>
</dbReference>
<dbReference type="Pfam" id="PF00665">
    <property type="entry name" value="rve"/>
    <property type="match status" value="1"/>
</dbReference>
<evidence type="ECO:0000313" key="3">
    <source>
        <dbReference type="Proteomes" id="UP000028653"/>
    </source>
</evidence>
<organism evidence="2 3">
    <name type="scientific">Buttiauxella agrestis ATCC 33320</name>
    <dbReference type="NCBI Taxonomy" id="1006004"/>
    <lineage>
        <taxon>Bacteria</taxon>
        <taxon>Pseudomonadati</taxon>
        <taxon>Pseudomonadota</taxon>
        <taxon>Gammaproteobacteria</taxon>
        <taxon>Enterobacterales</taxon>
        <taxon>Enterobacteriaceae</taxon>
        <taxon>Buttiauxella</taxon>
    </lineage>
</organism>
<evidence type="ECO:0000313" key="2">
    <source>
        <dbReference type="EMBL" id="KFC84652.1"/>
    </source>
</evidence>
<dbReference type="InterPro" id="IPR048020">
    <property type="entry name" value="Transpos_IS3"/>
</dbReference>
<dbReference type="SUPFAM" id="SSF53098">
    <property type="entry name" value="Ribonuclease H-like"/>
    <property type="match status" value="1"/>
</dbReference>
<accession>A0A085GLQ7</accession>
<evidence type="ECO:0000259" key="1">
    <source>
        <dbReference type="PROSITE" id="PS50994"/>
    </source>
</evidence>
<keyword evidence="3" id="KW-1185">Reference proteome</keyword>
<dbReference type="GO" id="GO:0015074">
    <property type="term" value="P:DNA integration"/>
    <property type="evidence" value="ECO:0007669"/>
    <property type="project" value="InterPro"/>
</dbReference>
<protein>
    <submittedName>
        <fullName evidence="2">Transposase</fullName>
    </submittedName>
</protein>
<dbReference type="AlphaFoldDB" id="A0A085GLQ7"/>
<comment type="caution">
    <text evidence="2">The sequence shown here is derived from an EMBL/GenBank/DDBJ whole genome shotgun (WGS) entry which is preliminary data.</text>
</comment>
<dbReference type="STRING" id="1006004.GBAG_0182"/>
<gene>
    <name evidence="2" type="ORF">GBAG_0182</name>
</gene>
<dbReference type="Proteomes" id="UP000028653">
    <property type="component" value="Unassembled WGS sequence"/>
</dbReference>
<dbReference type="InterPro" id="IPR012337">
    <property type="entry name" value="RNaseH-like_sf"/>
</dbReference>
<dbReference type="Pfam" id="PF13333">
    <property type="entry name" value="rve_2"/>
    <property type="match status" value="1"/>
</dbReference>
<dbReference type="eggNOG" id="COG2801">
    <property type="taxonomic scope" value="Bacteria"/>
</dbReference>